<dbReference type="AlphaFoldDB" id="A0AAV4LVJ5"/>
<reference evidence="1 2" key="1">
    <citation type="submission" date="2021-06" db="EMBL/GenBank/DDBJ databases">
        <title>Genome sequence of Babesia caballi.</title>
        <authorList>
            <person name="Yamagishi J."/>
            <person name="Kidaka T."/>
            <person name="Ochi A."/>
        </authorList>
    </citation>
    <scope>NUCLEOTIDE SEQUENCE [LARGE SCALE GENOMIC DNA]</scope>
    <source>
        <strain evidence="1">USDA-D6B2</strain>
    </source>
</reference>
<evidence type="ECO:0000313" key="2">
    <source>
        <dbReference type="Proteomes" id="UP001497744"/>
    </source>
</evidence>
<dbReference type="Proteomes" id="UP001497744">
    <property type="component" value="Unassembled WGS sequence"/>
</dbReference>
<organism evidence="1 2">
    <name type="scientific">Babesia caballi</name>
    <dbReference type="NCBI Taxonomy" id="5871"/>
    <lineage>
        <taxon>Eukaryota</taxon>
        <taxon>Sar</taxon>
        <taxon>Alveolata</taxon>
        <taxon>Apicomplexa</taxon>
        <taxon>Aconoidasida</taxon>
        <taxon>Piroplasmida</taxon>
        <taxon>Babesiidae</taxon>
        <taxon>Babesia</taxon>
    </lineage>
</organism>
<name>A0AAV4LVJ5_BABCB</name>
<keyword evidence="2" id="KW-1185">Reference proteome</keyword>
<accession>A0AAV4LVJ5</accession>
<gene>
    <name evidence="1" type="ORF">BcabD6B2_20140</name>
</gene>
<comment type="caution">
    <text evidence="1">The sequence shown here is derived from an EMBL/GenBank/DDBJ whole genome shotgun (WGS) entry which is preliminary data.</text>
</comment>
<sequence length="338" mass="35092">MPGGRQSRNPEGGQGSAHWTAATAPSLRLEALLELDVLLLQLGVLPLQVLEGLLQLSQLLLQRLRGRVRPIAARLGLVRRDWRLRAVARRTAMLAMAVAVAVLLPLARPVLAHAHHELAIVVVVLLVVDGAQEAEAQLVDALARGLAAVEGGVVVARLALGGLPVRLQQVVAAVALGRRAPGGPLVANAAELGVAVVRGPVGGAGHAELAPVYLRGLGAELVVHEGYLAVAALQGREALGAVGTNLDVARLPPPALALQTETALLELRDLVPDRPALRLCVIGRAGLVPGDLDAGPELLPGAHRCEGGLGRSIGVSQDPRVAKPRVAGRRDAPSIYMR</sequence>
<dbReference type="EMBL" id="BPLF01000002">
    <property type="protein sequence ID" value="GIX62579.1"/>
    <property type="molecule type" value="Genomic_DNA"/>
</dbReference>
<dbReference type="RefSeq" id="XP_067714648.1">
    <property type="nucleotide sequence ID" value="XM_067858547.1"/>
</dbReference>
<protein>
    <submittedName>
        <fullName evidence="1">Uncharacterized protein</fullName>
    </submittedName>
</protein>
<evidence type="ECO:0000313" key="1">
    <source>
        <dbReference type="EMBL" id="GIX62579.1"/>
    </source>
</evidence>
<proteinExistence type="predicted"/>
<dbReference type="GeneID" id="94194060"/>